<gene>
    <name evidence="3" type="ORF">BCR44DRAFT_1011757</name>
</gene>
<evidence type="ECO:0000313" key="3">
    <source>
        <dbReference type="EMBL" id="ORZ41689.1"/>
    </source>
</evidence>
<sequence>MDSLPVIQSAVDRLSDEIWLLVLSQVAVDSLPSLAACMSVSRAWHRLCTDNHVWRAAFLGLNRQLGLDDRLAPPSLHDWSATSWYNLVKDQVAFCRTWAPNKWVTDDHITIPEDGKRPIQELASFSLTLIDLIGPHPEQSVVNIRKAAVDSFHDQANDHTSSPRKGILAVLADHSAPANDPQHLQQRPSVLNQSRVLHFLNLETLEPFSRLLIPEMPNVPLVPGFVPAHWVQLGHVDATRRQFTLFLRVGSHKTSLRLYSIDQAVSYGIESVLDLQVLASHEFPGHVWFGDQPLHPHPTEPNRLMLMFTNLYTDLVTVHHLDATTFELVKVIEIHAPMGSRHYDADFGTLIITTCEYGAVRIWSADTGECLYAFQVAHLAAVDFAIWRPWVRPGLELEPSSKADGAIQNVDKPTAYMDPKWLQVLSVTMPLAEFGLGAPMGLALHSVRSASALVPAVFVNESTDPDPDSKTDVPGIVWRGKAVNPPPPPTPENPEPVVFPEDIEVAPLSANAATVLRYQARHSRLMAFLAGYQLLFTVDLDGVLNVTNMATGKDWGPLVSATQSASEAAQSRPSRLQDVYHGDSIMSRTLTLNAFEFLTPLRPQSPPVATAQTPRSTSTDPSADPHLPPLSAAITAPDLLDALLNHPLPEQAASTLGAAALLGTVPMAVIQSVLHQLPDSGMEQDRIDAIFNGMQAGGISTLAQMGEPPALPPPTSQSAEPLNTQPAHPEYVADLPPLPTCILSMAEELRKAARLATDIAPTLTEPASVAMEAADRASSAMSHLESHPPVTADGAQIRKH</sequence>
<reference evidence="3 4" key="1">
    <citation type="submission" date="2016-07" db="EMBL/GenBank/DDBJ databases">
        <title>Pervasive Adenine N6-methylation of Active Genes in Fungi.</title>
        <authorList>
            <consortium name="DOE Joint Genome Institute"/>
            <person name="Mondo S.J."/>
            <person name="Dannebaum R.O."/>
            <person name="Kuo R.C."/>
            <person name="Labutti K."/>
            <person name="Haridas S."/>
            <person name="Kuo A."/>
            <person name="Salamov A."/>
            <person name="Ahrendt S.R."/>
            <person name="Lipzen A."/>
            <person name="Sullivan W."/>
            <person name="Andreopoulos W.B."/>
            <person name="Clum A."/>
            <person name="Lindquist E."/>
            <person name="Daum C."/>
            <person name="Ramamoorthy G.K."/>
            <person name="Gryganskyi A."/>
            <person name="Culley D."/>
            <person name="Magnuson J.K."/>
            <person name="James T.Y."/>
            <person name="O'Malley M.A."/>
            <person name="Stajich J.E."/>
            <person name="Spatafora J.W."/>
            <person name="Visel A."/>
            <person name="Grigoriev I.V."/>
        </authorList>
    </citation>
    <scope>NUCLEOTIDE SEQUENCE [LARGE SCALE GENOMIC DNA]</scope>
    <source>
        <strain evidence="3 4">PL171</strain>
    </source>
</reference>
<proteinExistence type="predicted"/>
<dbReference type="InterPro" id="IPR036047">
    <property type="entry name" value="F-box-like_dom_sf"/>
</dbReference>
<evidence type="ECO:0000256" key="1">
    <source>
        <dbReference type="SAM" id="MobiDB-lite"/>
    </source>
</evidence>
<dbReference type="SUPFAM" id="SSF81383">
    <property type="entry name" value="F-box domain"/>
    <property type="match status" value="1"/>
</dbReference>
<dbReference type="AlphaFoldDB" id="A0A1Y2I4K2"/>
<keyword evidence="4" id="KW-1185">Reference proteome</keyword>
<dbReference type="Pfam" id="PF12937">
    <property type="entry name" value="F-box-like"/>
    <property type="match status" value="1"/>
</dbReference>
<feature type="region of interest" description="Disordered" evidence="1">
    <location>
        <begin position="775"/>
        <end position="800"/>
    </location>
</feature>
<dbReference type="EMBL" id="MCFL01000001">
    <property type="protein sequence ID" value="ORZ41689.1"/>
    <property type="molecule type" value="Genomic_DNA"/>
</dbReference>
<dbReference type="SUPFAM" id="SSF50998">
    <property type="entry name" value="Quinoprotein alcohol dehydrogenase-like"/>
    <property type="match status" value="1"/>
</dbReference>
<feature type="compositionally biased region" description="Polar residues" evidence="1">
    <location>
        <begin position="610"/>
        <end position="621"/>
    </location>
</feature>
<dbReference type="InterPro" id="IPR001810">
    <property type="entry name" value="F-box_dom"/>
</dbReference>
<name>A0A1Y2I4K2_9FUNG</name>
<accession>A0A1Y2I4K2</accession>
<feature type="domain" description="F-box" evidence="2">
    <location>
        <begin position="16"/>
        <end position="58"/>
    </location>
</feature>
<dbReference type="Gene3D" id="1.20.1280.50">
    <property type="match status" value="1"/>
</dbReference>
<comment type="caution">
    <text evidence="3">The sequence shown here is derived from an EMBL/GenBank/DDBJ whole genome shotgun (WGS) entry which is preliminary data.</text>
</comment>
<protein>
    <recommendedName>
        <fullName evidence="2">F-box domain-containing protein</fullName>
    </recommendedName>
</protein>
<dbReference type="InterPro" id="IPR011047">
    <property type="entry name" value="Quinoprotein_ADH-like_sf"/>
</dbReference>
<feature type="region of interest" description="Disordered" evidence="1">
    <location>
        <begin position="603"/>
        <end position="631"/>
    </location>
</feature>
<dbReference type="Proteomes" id="UP000193411">
    <property type="component" value="Unassembled WGS sequence"/>
</dbReference>
<evidence type="ECO:0000313" key="4">
    <source>
        <dbReference type="Proteomes" id="UP000193411"/>
    </source>
</evidence>
<organism evidence="3 4">
    <name type="scientific">Catenaria anguillulae PL171</name>
    <dbReference type="NCBI Taxonomy" id="765915"/>
    <lineage>
        <taxon>Eukaryota</taxon>
        <taxon>Fungi</taxon>
        <taxon>Fungi incertae sedis</taxon>
        <taxon>Blastocladiomycota</taxon>
        <taxon>Blastocladiomycetes</taxon>
        <taxon>Blastocladiales</taxon>
        <taxon>Catenariaceae</taxon>
        <taxon>Catenaria</taxon>
    </lineage>
</organism>
<evidence type="ECO:0000259" key="2">
    <source>
        <dbReference type="Pfam" id="PF12937"/>
    </source>
</evidence>